<dbReference type="Proteomes" id="UP000005204">
    <property type="component" value="Unassembled WGS sequence"/>
</dbReference>
<dbReference type="GeneID" id="101743886"/>
<evidence type="ECO:0000256" key="1">
    <source>
        <dbReference type="ARBA" id="ARBA00004141"/>
    </source>
</evidence>
<accession>A0A8R2R1S4</accession>
<keyword evidence="5 6" id="KW-0472">Membrane</keyword>
<feature type="domain" description="Major facilitator superfamily (MFS) profile" evidence="7">
    <location>
        <begin position="43"/>
        <end position="527"/>
    </location>
</feature>
<keyword evidence="4 6" id="KW-1133">Transmembrane helix</keyword>
<dbReference type="Pfam" id="PF07690">
    <property type="entry name" value="MFS_1"/>
    <property type="match status" value="1"/>
</dbReference>
<sequence length="527" mass="58023">MSDLNLPALAEVGKRNNDIKTPIAMQEINEAYIACGFGWFHIRLLAISFVGFVAGVLVSNSTAYLLPSAECDLNMSLVQKGLLNAIPYSGMLLSTVIAGFLTDTFGRKTFVTLGFGGMFIFMFISASSQTYEVLITAKFFEGILFATSFSAAVTLTTEYCHNRIRDQVFLCQSSFAAIAQIIIAAMSFAILMNDWKFNLGGFLELNTWNFYLYLMSLWSVSACLLYTIFIPESPKYLITQKKFNEARNILIKMYTMNTGKPENTFPYPNLWKDKLPQQVEEASKENLCKAFKHQIVVGLRNVKPMFRRPLVLYLLMISFSQFLIMGVYNVLRLWYPQLSTIVEHYSTGTNSNLCSMLDAYTADLKTAVTNSSSSDVCVVTPSGAETYINSMIIGCVCLLPYFVSGVIVNRVGKKPLLIAAGVITTAITLSVQWANSKAAIVSLFAIDTAVGQVLLSLNQALTVELFPTTTRTLAISMIMVAGRIGTLTANVAFPVLLDMGCGVPFFTLTGMVMCVTAISLFLPSAKK</sequence>
<dbReference type="SUPFAM" id="SSF103473">
    <property type="entry name" value="MFS general substrate transporter"/>
    <property type="match status" value="1"/>
</dbReference>
<feature type="transmembrane region" description="Helical" evidence="6">
    <location>
        <begin position="210"/>
        <end position="231"/>
    </location>
</feature>
<feature type="transmembrane region" description="Helical" evidence="6">
    <location>
        <begin position="310"/>
        <end position="331"/>
    </location>
</feature>
<dbReference type="PANTHER" id="PTHR23511">
    <property type="entry name" value="SYNAPTIC VESICLE GLYCOPROTEIN 2"/>
    <property type="match status" value="1"/>
</dbReference>
<dbReference type="InterPro" id="IPR011701">
    <property type="entry name" value="MFS"/>
</dbReference>
<feature type="transmembrane region" description="Helical" evidence="6">
    <location>
        <begin position="473"/>
        <end position="497"/>
    </location>
</feature>
<evidence type="ECO:0000256" key="6">
    <source>
        <dbReference type="SAM" id="Phobius"/>
    </source>
</evidence>
<reference evidence="9" key="1">
    <citation type="journal article" date="2008" name="Insect Biochem. Mol. Biol.">
        <title>The genome of a lepidopteran model insect, the silkworm Bombyx mori.</title>
        <authorList>
            <consortium name="International Silkworm Genome Consortium"/>
        </authorList>
    </citation>
    <scope>NUCLEOTIDE SEQUENCE [LARGE SCALE GENOMIC DNA]</scope>
    <source>
        <strain evidence="9">p50T</strain>
    </source>
</reference>
<reference evidence="8" key="2">
    <citation type="submission" date="2022-06" db="UniProtKB">
        <authorList>
            <consortium name="EnsemblMetazoa"/>
        </authorList>
    </citation>
    <scope>IDENTIFICATION</scope>
    <source>
        <strain evidence="8">p50T (Dazao)</strain>
    </source>
</reference>
<dbReference type="InterPro" id="IPR020846">
    <property type="entry name" value="MFS_dom"/>
</dbReference>
<feature type="transmembrane region" description="Helical" evidence="6">
    <location>
        <begin position="168"/>
        <end position="190"/>
    </location>
</feature>
<dbReference type="PANTHER" id="PTHR23511:SF36">
    <property type="entry name" value="EG:BACR7A4.13 PROTEIN-RELATED"/>
    <property type="match status" value="1"/>
</dbReference>
<keyword evidence="9" id="KW-1185">Reference proteome</keyword>
<dbReference type="GO" id="GO:0022857">
    <property type="term" value="F:transmembrane transporter activity"/>
    <property type="evidence" value="ECO:0007669"/>
    <property type="project" value="InterPro"/>
</dbReference>
<dbReference type="GO" id="GO:0016020">
    <property type="term" value="C:membrane"/>
    <property type="evidence" value="ECO:0007669"/>
    <property type="project" value="UniProtKB-SubCell"/>
</dbReference>
<dbReference type="Gene3D" id="1.20.1250.20">
    <property type="entry name" value="MFS general substrate transporter like domains"/>
    <property type="match status" value="1"/>
</dbReference>
<protein>
    <recommendedName>
        <fullName evidence="7">Major facilitator superfamily (MFS) profile domain-containing protein</fullName>
    </recommendedName>
</protein>
<evidence type="ECO:0000313" key="8">
    <source>
        <dbReference type="EnsemblMetazoa" id="XP_037873603.1"/>
    </source>
</evidence>
<feature type="transmembrane region" description="Helical" evidence="6">
    <location>
        <begin position="44"/>
        <end position="65"/>
    </location>
</feature>
<name>A0A8R2R1S4_BOMMO</name>
<evidence type="ECO:0000256" key="2">
    <source>
        <dbReference type="ARBA" id="ARBA00022448"/>
    </source>
</evidence>
<dbReference type="KEGG" id="bmor:101743886"/>
<dbReference type="RefSeq" id="XP_037873603.1">
    <property type="nucleotide sequence ID" value="XM_038017675.2"/>
</dbReference>
<feature type="transmembrane region" description="Helical" evidence="6">
    <location>
        <begin position="387"/>
        <end position="408"/>
    </location>
</feature>
<feature type="transmembrane region" description="Helical" evidence="6">
    <location>
        <begin position="109"/>
        <end position="127"/>
    </location>
</feature>
<evidence type="ECO:0000313" key="9">
    <source>
        <dbReference type="Proteomes" id="UP000005204"/>
    </source>
</evidence>
<evidence type="ECO:0000256" key="5">
    <source>
        <dbReference type="ARBA" id="ARBA00023136"/>
    </source>
</evidence>
<dbReference type="InterPro" id="IPR036259">
    <property type="entry name" value="MFS_trans_sf"/>
</dbReference>
<organism evidence="8 9">
    <name type="scientific">Bombyx mori</name>
    <name type="common">Silk moth</name>
    <dbReference type="NCBI Taxonomy" id="7091"/>
    <lineage>
        <taxon>Eukaryota</taxon>
        <taxon>Metazoa</taxon>
        <taxon>Ecdysozoa</taxon>
        <taxon>Arthropoda</taxon>
        <taxon>Hexapoda</taxon>
        <taxon>Insecta</taxon>
        <taxon>Pterygota</taxon>
        <taxon>Neoptera</taxon>
        <taxon>Endopterygota</taxon>
        <taxon>Lepidoptera</taxon>
        <taxon>Glossata</taxon>
        <taxon>Ditrysia</taxon>
        <taxon>Bombycoidea</taxon>
        <taxon>Bombycidae</taxon>
        <taxon>Bombycinae</taxon>
        <taxon>Bombyx</taxon>
    </lineage>
</organism>
<feature type="transmembrane region" description="Helical" evidence="6">
    <location>
        <begin position="133"/>
        <end position="156"/>
    </location>
</feature>
<evidence type="ECO:0000259" key="7">
    <source>
        <dbReference type="PROSITE" id="PS50850"/>
    </source>
</evidence>
<evidence type="ECO:0000256" key="3">
    <source>
        <dbReference type="ARBA" id="ARBA00022692"/>
    </source>
</evidence>
<dbReference type="PROSITE" id="PS50850">
    <property type="entry name" value="MFS"/>
    <property type="match status" value="1"/>
</dbReference>
<feature type="transmembrane region" description="Helical" evidence="6">
    <location>
        <begin position="85"/>
        <end position="102"/>
    </location>
</feature>
<evidence type="ECO:0000256" key="4">
    <source>
        <dbReference type="ARBA" id="ARBA00022989"/>
    </source>
</evidence>
<feature type="transmembrane region" description="Helical" evidence="6">
    <location>
        <begin position="440"/>
        <end position="461"/>
    </location>
</feature>
<feature type="transmembrane region" description="Helical" evidence="6">
    <location>
        <begin position="503"/>
        <end position="522"/>
    </location>
</feature>
<keyword evidence="3 6" id="KW-0812">Transmembrane</keyword>
<keyword evidence="2" id="KW-0813">Transport</keyword>
<dbReference type="EnsemblMetazoa" id="XM_038017675.1">
    <property type="protein sequence ID" value="XP_037873603.1"/>
    <property type="gene ID" value="LOC101743886"/>
</dbReference>
<proteinExistence type="predicted"/>
<comment type="subcellular location">
    <subcellularLocation>
        <location evidence="1">Membrane</location>
        <topology evidence="1">Multi-pass membrane protein</topology>
    </subcellularLocation>
</comment>
<feature type="transmembrane region" description="Helical" evidence="6">
    <location>
        <begin position="415"/>
        <end position="434"/>
    </location>
</feature>
<dbReference type="AlphaFoldDB" id="A0A8R2R1S4"/>